<evidence type="ECO:0000313" key="3">
    <source>
        <dbReference type="EMBL" id="GAP12372.1"/>
    </source>
</evidence>
<dbReference type="OrthoDB" id="146078at2"/>
<reference evidence="3" key="1">
    <citation type="submission" date="2015-07" db="EMBL/GenBank/DDBJ databases">
        <title>Draft Genome Sequences of Anaerolinea thermolimosa IMO-1, Bellilinea caldifistulae GOMI-1, Leptolinea tardivitalis YMTK-2, Levilinea saccharolytica KIBI-1,Longilinea arvoryzae KOME-1, Previously Described as Members of the Anaerolineaceae (Chloroflexi).</title>
        <authorList>
            <person name="Sekiguchi Y."/>
            <person name="Ohashi A."/>
            <person name="Matsuura N."/>
            <person name="Tourlousse M.D."/>
        </authorList>
    </citation>
    <scope>NUCLEOTIDE SEQUENCE [LARGE SCALE GENOMIC DNA]</scope>
    <source>
        <strain evidence="3">KOME-1</strain>
    </source>
</reference>
<keyword evidence="2" id="KW-1133">Transmembrane helix</keyword>
<evidence type="ECO:0000313" key="4">
    <source>
        <dbReference type="Proteomes" id="UP000055060"/>
    </source>
</evidence>
<feature type="transmembrane region" description="Helical" evidence="2">
    <location>
        <begin position="172"/>
        <end position="199"/>
    </location>
</feature>
<protein>
    <submittedName>
        <fullName evidence="3">Uncharacterized protein</fullName>
    </submittedName>
</protein>
<gene>
    <name evidence="3" type="ORF">LARV_00106</name>
</gene>
<evidence type="ECO:0000256" key="1">
    <source>
        <dbReference type="SAM" id="MobiDB-lite"/>
    </source>
</evidence>
<feature type="region of interest" description="Disordered" evidence="1">
    <location>
        <begin position="79"/>
        <end position="100"/>
    </location>
</feature>
<dbReference type="InterPro" id="IPR011990">
    <property type="entry name" value="TPR-like_helical_dom_sf"/>
</dbReference>
<dbReference type="RefSeq" id="WP_075071806.1">
    <property type="nucleotide sequence ID" value="NZ_DF967972.1"/>
</dbReference>
<dbReference type="Gene3D" id="1.25.40.10">
    <property type="entry name" value="Tetratricopeptide repeat domain"/>
    <property type="match status" value="1"/>
</dbReference>
<keyword evidence="2" id="KW-0812">Transmembrane</keyword>
<keyword evidence="2" id="KW-0472">Membrane</keyword>
<evidence type="ECO:0000256" key="2">
    <source>
        <dbReference type="SAM" id="Phobius"/>
    </source>
</evidence>
<dbReference type="Pfam" id="PF13428">
    <property type="entry name" value="TPR_14"/>
    <property type="match status" value="1"/>
</dbReference>
<sequence length="208" mass="22057">MDINATFSQARELARQGDRQAARQLLEAILQQEPKNEEVLLWYALLAPTKAEVIDGLQLVLEINPNNVQAQQRLAKLQAGSGVPASTPSNSSPFAYEAARSEEPPATGASTFTADAAAPAAPAYTPAVSAVPSTPLDASAASPALIKRLDTLIAFQEHMDRQINKINRVAQFFFWLAIVSLVLSLISVCLAIAGVLPLLNSANTLIGG</sequence>
<dbReference type="SUPFAM" id="SSF48452">
    <property type="entry name" value="TPR-like"/>
    <property type="match status" value="1"/>
</dbReference>
<organism evidence="3">
    <name type="scientific">Longilinea arvoryzae</name>
    <dbReference type="NCBI Taxonomy" id="360412"/>
    <lineage>
        <taxon>Bacteria</taxon>
        <taxon>Bacillati</taxon>
        <taxon>Chloroflexota</taxon>
        <taxon>Anaerolineae</taxon>
        <taxon>Anaerolineales</taxon>
        <taxon>Anaerolineaceae</taxon>
        <taxon>Longilinea</taxon>
    </lineage>
</organism>
<dbReference type="STRING" id="360412.LARV_00106"/>
<dbReference type="EMBL" id="DF967972">
    <property type="protein sequence ID" value="GAP12372.1"/>
    <property type="molecule type" value="Genomic_DNA"/>
</dbReference>
<proteinExistence type="predicted"/>
<dbReference type="AlphaFoldDB" id="A0A0S7BCI5"/>
<name>A0A0S7BCI5_9CHLR</name>
<dbReference type="Proteomes" id="UP000055060">
    <property type="component" value="Unassembled WGS sequence"/>
</dbReference>
<feature type="compositionally biased region" description="Polar residues" evidence="1">
    <location>
        <begin position="84"/>
        <end position="93"/>
    </location>
</feature>
<keyword evidence="4" id="KW-1185">Reference proteome</keyword>
<accession>A0A0S7BCI5</accession>